<gene>
    <name evidence="2" type="ORF">RRF57_003647</name>
</gene>
<feature type="region of interest" description="Disordered" evidence="1">
    <location>
        <begin position="236"/>
        <end position="333"/>
    </location>
</feature>
<dbReference type="Proteomes" id="UP001305414">
    <property type="component" value="Unassembled WGS sequence"/>
</dbReference>
<feature type="compositionally biased region" description="Basic and acidic residues" evidence="1">
    <location>
        <begin position="670"/>
        <end position="683"/>
    </location>
</feature>
<feature type="region of interest" description="Disordered" evidence="1">
    <location>
        <begin position="1"/>
        <end position="62"/>
    </location>
</feature>
<protein>
    <submittedName>
        <fullName evidence="2">Uncharacterized protein</fullName>
    </submittedName>
</protein>
<feature type="compositionally biased region" description="Basic and acidic residues" evidence="1">
    <location>
        <begin position="507"/>
        <end position="522"/>
    </location>
</feature>
<feature type="compositionally biased region" description="Basic residues" evidence="1">
    <location>
        <begin position="44"/>
        <end position="54"/>
    </location>
</feature>
<dbReference type="EMBL" id="JAWHQM010000006">
    <property type="protein sequence ID" value="KAK5627932.1"/>
    <property type="molecule type" value="Genomic_DNA"/>
</dbReference>
<comment type="caution">
    <text evidence="2">The sequence shown here is derived from an EMBL/GenBank/DDBJ whole genome shotgun (WGS) entry which is preliminary data.</text>
</comment>
<name>A0AAN7Z310_9PEZI</name>
<feature type="compositionally biased region" description="Basic and acidic residues" evidence="1">
    <location>
        <begin position="247"/>
        <end position="261"/>
    </location>
</feature>
<keyword evidence="3" id="KW-1185">Reference proteome</keyword>
<feature type="region of interest" description="Disordered" evidence="1">
    <location>
        <begin position="500"/>
        <end position="552"/>
    </location>
</feature>
<organism evidence="2 3">
    <name type="scientific">Xylaria bambusicola</name>
    <dbReference type="NCBI Taxonomy" id="326684"/>
    <lineage>
        <taxon>Eukaryota</taxon>
        <taxon>Fungi</taxon>
        <taxon>Dikarya</taxon>
        <taxon>Ascomycota</taxon>
        <taxon>Pezizomycotina</taxon>
        <taxon>Sordariomycetes</taxon>
        <taxon>Xylariomycetidae</taxon>
        <taxon>Xylariales</taxon>
        <taxon>Xylariaceae</taxon>
        <taxon>Xylaria</taxon>
    </lineage>
</organism>
<feature type="compositionally biased region" description="Basic and acidic residues" evidence="1">
    <location>
        <begin position="978"/>
        <end position="987"/>
    </location>
</feature>
<feature type="compositionally biased region" description="Basic and acidic residues" evidence="1">
    <location>
        <begin position="312"/>
        <end position="324"/>
    </location>
</feature>
<feature type="compositionally biased region" description="Low complexity" evidence="1">
    <location>
        <begin position="866"/>
        <end position="888"/>
    </location>
</feature>
<feature type="compositionally biased region" description="Polar residues" evidence="1">
    <location>
        <begin position="988"/>
        <end position="1005"/>
    </location>
</feature>
<feature type="region of interest" description="Disordered" evidence="1">
    <location>
        <begin position="368"/>
        <end position="387"/>
    </location>
</feature>
<feature type="region of interest" description="Disordered" evidence="1">
    <location>
        <begin position="947"/>
        <end position="1005"/>
    </location>
</feature>
<sequence length="1005" mass="110889">MDSAQIAGSPAPSPAKGKLGNLKKAVGRGAAKKNGRKNAAAPRRGGRPKGRGRNKTYEDPRVQAAYDRQKVLRDLYSEVASAVKPVLEDLADMTVKTLIENPTAHKAVPEYQALQRKLDSRLEEVMRSADREFTTRTAIATREYQLNTAVTEQKFHDGYDYAAEEFYDASLKRAGLLAEIEHEGVDINLPDTTYTFVEQPDHVAAEQGTWVVFRNGIKVPYPHLLEENKKAVAAKVQGTKGKPFAKRKAEDQADGQPDTKKIAGSSGFAKPDIGDEMSTPQPRHIKGLLSAETEPDGEPESNAASPSPSLDPKTEVSRGRRDLPDLPNGASEPDKWGVRIVARRGPRANNRLILPPPFVFDADEIGFRDSTNDSSKKATRGTRGRFLDNPNSRNLHIDRTIVTYDCLEYEDDALDSNLVQKHNIHPKYGLFLPDSRNEPESPSHPVSGSHPIVMVTPSGATLHASRSVRGYNMDATLREDARKDKISFLIAQYCEESGIESDEVTTEEMRKRERERQRRILEEAPAEVEDTDKRPVDDGLDTGARVIDEPIARENTNRLLHAASCIEQDRQDRPNHPTSNQRSSRPYDAVRDVFTSAGPSPPPPMPPVEIDTFGLSFLADVSEQVSLQREAQFDPTLDHRLEHHVEYRPDYPMEHHHHIHYEYRPEYIPDHRPSHHLDPRLEQPDVNPMGDSMIDPMIDPRLLGPSNPPPPPSNTFLQTALNPPSILPHIAPAPPQGIEPPNQAPVGRNPFTNQGSGKGSPVLPPLRPSRREKAIDSGHPPPPSLIPQGPDYGPPPLGMIQSNSGNFFPPAPSRPYHQGYTLFEQPMMGIPFGISSQPPPHLAPSHRPAYQPPSPTMSTHAQIAAMPMHMPHGSSVSPPSSSMGLHSPTGPPGSRHRASMSSGSNGPGNGKYRKIAAAPIPHNRPWPSNGGAELRLAHYDHKEAIKDYRANEPPPRTGPTTIRGWNVNNVSKGRKGLKKEDSEEKDSPSITTFINKWNPSEKTLG</sequence>
<evidence type="ECO:0000313" key="3">
    <source>
        <dbReference type="Proteomes" id="UP001305414"/>
    </source>
</evidence>
<accession>A0AAN7Z310</accession>
<feature type="region of interest" description="Disordered" evidence="1">
    <location>
        <begin position="670"/>
        <end position="813"/>
    </location>
</feature>
<evidence type="ECO:0000313" key="2">
    <source>
        <dbReference type="EMBL" id="KAK5627932.1"/>
    </source>
</evidence>
<proteinExistence type="predicted"/>
<reference evidence="2 3" key="1">
    <citation type="submission" date="2023-10" db="EMBL/GenBank/DDBJ databases">
        <title>Draft genome sequence of Xylaria bambusicola isolate GMP-LS, the root and basal stem rot pathogen of sugarcane in Indonesia.</title>
        <authorList>
            <person name="Selvaraj P."/>
            <person name="Muralishankar V."/>
            <person name="Muruganantham S."/>
            <person name="Sp S."/>
            <person name="Haryani S."/>
            <person name="Lau K.J.X."/>
            <person name="Naqvi N.I."/>
        </authorList>
    </citation>
    <scope>NUCLEOTIDE SEQUENCE [LARGE SCALE GENOMIC DNA]</scope>
    <source>
        <strain evidence="2">GMP-LS</strain>
    </source>
</reference>
<feature type="region of interest" description="Disordered" evidence="1">
    <location>
        <begin position="831"/>
        <end position="914"/>
    </location>
</feature>
<dbReference type="AlphaFoldDB" id="A0AAN7Z310"/>
<evidence type="ECO:0000256" key="1">
    <source>
        <dbReference type="SAM" id="MobiDB-lite"/>
    </source>
</evidence>
<feature type="region of interest" description="Disordered" evidence="1">
    <location>
        <begin position="565"/>
        <end position="587"/>
    </location>
</feature>